<dbReference type="PROSITE" id="PS50943">
    <property type="entry name" value="HTH_CROC1"/>
    <property type="match status" value="1"/>
</dbReference>
<dbReference type="EMBL" id="NOVD01000038">
    <property type="protein sequence ID" value="PCK24073.1"/>
    <property type="molecule type" value="Genomic_DNA"/>
</dbReference>
<dbReference type="InterPro" id="IPR001387">
    <property type="entry name" value="Cro/C1-type_HTH"/>
</dbReference>
<evidence type="ECO:0000259" key="1">
    <source>
        <dbReference type="PROSITE" id="PS50943"/>
    </source>
</evidence>
<dbReference type="Gene3D" id="1.10.260.40">
    <property type="entry name" value="lambda repressor-like DNA-binding domains"/>
    <property type="match status" value="1"/>
</dbReference>
<dbReference type="RefSeq" id="WP_099698588.1">
    <property type="nucleotide sequence ID" value="NZ_NOVD01000038.1"/>
</dbReference>
<gene>
    <name evidence="2" type="ORF">CHR55_27910</name>
</gene>
<dbReference type="GO" id="GO:0003677">
    <property type="term" value="F:DNA binding"/>
    <property type="evidence" value="ECO:0007669"/>
    <property type="project" value="InterPro"/>
</dbReference>
<sequence length="146" mass="16184">MEQPAEDSSVFAERLEQLFAGVPNADGKRYTLGQLARRSTEMGYPISETYLSHLRTGRAKSPSLKTAAGIAAAFGVDVRYFLDEETATRTKVELDYARLRADTNVHAVAFRLAGLDSGDLEVVNDLIRSFRKRRGLPLDPPDLPEE</sequence>
<proteinExistence type="predicted"/>
<dbReference type="AlphaFoldDB" id="A0A2A5J3J0"/>
<dbReference type="InterPro" id="IPR010982">
    <property type="entry name" value="Lambda_DNA-bd_dom_sf"/>
</dbReference>
<dbReference type="CDD" id="cd00093">
    <property type="entry name" value="HTH_XRE"/>
    <property type="match status" value="1"/>
</dbReference>
<evidence type="ECO:0000313" key="2">
    <source>
        <dbReference type="EMBL" id="PCK24073.1"/>
    </source>
</evidence>
<dbReference type="SUPFAM" id="SSF47413">
    <property type="entry name" value="lambda repressor-like DNA-binding domains"/>
    <property type="match status" value="1"/>
</dbReference>
<evidence type="ECO:0000313" key="3">
    <source>
        <dbReference type="Proteomes" id="UP000230886"/>
    </source>
</evidence>
<dbReference type="Proteomes" id="UP000230886">
    <property type="component" value="Unassembled WGS sequence"/>
</dbReference>
<feature type="domain" description="HTH cro/C1-type" evidence="1">
    <location>
        <begin position="46"/>
        <end position="81"/>
    </location>
</feature>
<name>A0A2A5J3J0_RHOSG</name>
<organism evidence="2 3">
    <name type="scientific">Rhodococcus qingshengii</name>
    <dbReference type="NCBI Taxonomy" id="334542"/>
    <lineage>
        <taxon>Bacteria</taxon>
        <taxon>Bacillati</taxon>
        <taxon>Actinomycetota</taxon>
        <taxon>Actinomycetes</taxon>
        <taxon>Mycobacteriales</taxon>
        <taxon>Nocardiaceae</taxon>
        <taxon>Rhodococcus</taxon>
        <taxon>Rhodococcus erythropolis group</taxon>
    </lineage>
</organism>
<accession>A0A2A5J3J0</accession>
<reference evidence="2 3" key="1">
    <citation type="submission" date="2017-07" db="EMBL/GenBank/DDBJ databases">
        <title>Draft sequence of Rhodococcus enclensis 23b-28.</title>
        <authorList>
            <person name="Besaury L."/>
            <person name="Sancelme M."/>
            <person name="Amato P."/>
            <person name="Lallement A."/>
            <person name="Delort A.-M."/>
        </authorList>
    </citation>
    <scope>NUCLEOTIDE SEQUENCE [LARGE SCALE GENOMIC DNA]</scope>
    <source>
        <strain evidence="2 3">23b-28</strain>
    </source>
</reference>
<protein>
    <submittedName>
        <fullName evidence="2">Transcriptional regulator</fullName>
    </submittedName>
</protein>
<comment type="caution">
    <text evidence="2">The sequence shown here is derived from an EMBL/GenBank/DDBJ whole genome shotgun (WGS) entry which is preliminary data.</text>
</comment>